<dbReference type="InterPro" id="IPR051020">
    <property type="entry name" value="ALDH-related_metabolic_enz"/>
</dbReference>
<dbReference type="PANTHER" id="PTHR42991">
    <property type="entry name" value="ALDEHYDE DEHYDROGENASE"/>
    <property type="match status" value="1"/>
</dbReference>
<dbReference type="PROSITE" id="PS00070">
    <property type="entry name" value="ALDEHYDE_DEHYDR_CYS"/>
    <property type="match status" value="1"/>
</dbReference>
<keyword evidence="2 4" id="KW-0560">Oxidoreductase</keyword>
<evidence type="ECO:0000313" key="6">
    <source>
        <dbReference type="EMBL" id="WFN96773.1"/>
    </source>
</evidence>
<dbReference type="CDD" id="cd07146">
    <property type="entry name" value="ALDH_PhpJ"/>
    <property type="match status" value="1"/>
</dbReference>
<dbReference type="Gene3D" id="3.40.605.10">
    <property type="entry name" value="Aldehyde Dehydrogenase, Chain A, domain 1"/>
    <property type="match status" value="1"/>
</dbReference>
<dbReference type="InterPro" id="IPR016160">
    <property type="entry name" value="Ald_DH_CS_CYS"/>
</dbReference>
<evidence type="ECO:0000313" key="7">
    <source>
        <dbReference type="Proteomes" id="UP001222680"/>
    </source>
</evidence>
<gene>
    <name evidence="6" type="primary">phnY</name>
    <name evidence="6" type="ORF">MAY91_00925</name>
</gene>
<dbReference type="InterPro" id="IPR016162">
    <property type="entry name" value="Ald_DH_N"/>
</dbReference>
<evidence type="ECO:0000256" key="2">
    <source>
        <dbReference type="ARBA" id="ARBA00023002"/>
    </source>
</evidence>
<keyword evidence="7" id="KW-1185">Reference proteome</keyword>
<proteinExistence type="inferred from homology"/>
<dbReference type="GeneID" id="69539594"/>
<evidence type="ECO:0000259" key="5">
    <source>
        <dbReference type="Pfam" id="PF00171"/>
    </source>
</evidence>
<evidence type="ECO:0000256" key="3">
    <source>
        <dbReference type="PROSITE-ProRule" id="PRU10007"/>
    </source>
</evidence>
<name>A0ABY8GHE3_EDWIC</name>
<sequence length="460" mass="50734">MTLKPLLIKNPYTGETIHELEVDSISAISEIIDTSYNYRSHLSRSQRADILKKCAMYLEKDKDEAASLITSETGLSKKDTCYEIGRTINVLLSGVNEILSSEESIMDCDLYEGFKERKIISIREPLDGIIYAITPFNHPINQVAHKVIPAIATNNRIILKPSEKTPLSAIYFRDLLYKCGLPKEMFSLVIGNPKILYERMISDLRISMVTFTGGVDVGKSIACTAGYRKIVLELGGNDPLIIMPDADLERATDLVVRGSYSNSGQRCTAVKRVLAHKSIVHDLNYLVAEKSKAWVTGDPMQSATMMGTVIDEEAAIRIQNVVNGAIDQGARLLSGNQRNGALLSPTVLTNVDPKMQLVTQETFGPVTPIITFETISEAIAIANSTAYGLSSALCTNRLDWIKEFSSRLNVGTMNVWEVPGFRTELSPFGGIKDSGLGLKEGVRESMKNYTNIKTISLPWD</sequence>
<accession>A0ABY8GHE3</accession>
<dbReference type="InterPro" id="IPR016161">
    <property type="entry name" value="Ald_DH/histidinol_DH"/>
</dbReference>
<reference evidence="6 7" key="1">
    <citation type="submission" date="2022-02" db="EMBL/GenBank/DDBJ databases">
        <title>Phenotypic, genotypic and serological characterization of Edwardsiella ictaluri from catfish and ornamental fish species.</title>
        <authorList>
            <person name="Rose D."/>
            <person name="Tekedar H.C."/>
            <person name="Waldbieser G.C."/>
            <person name="Aarattuthodi S."/>
            <person name="Griffin M.J."/>
        </authorList>
    </citation>
    <scope>NUCLEOTIDE SEQUENCE [LARGE SCALE GENOMIC DNA]</scope>
    <source>
        <strain evidence="6 7">13 TAL-140 K3</strain>
    </source>
</reference>
<dbReference type="InterPro" id="IPR016163">
    <property type="entry name" value="Ald_DH_C"/>
</dbReference>
<dbReference type="PROSITE" id="PS00687">
    <property type="entry name" value="ALDEHYDE_DEHYDR_GLU"/>
    <property type="match status" value="1"/>
</dbReference>
<comment type="similarity">
    <text evidence="1 4">Belongs to the aldehyde dehydrogenase family.</text>
</comment>
<dbReference type="Proteomes" id="UP001222680">
    <property type="component" value="Chromosome"/>
</dbReference>
<feature type="active site" evidence="3">
    <location>
        <position position="233"/>
    </location>
</feature>
<dbReference type="Pfam" id="PF00171">
    <property type="entry name" value="Aldedh"/>
    <property type="match status" value="1"/>
</dbReference>
<evidence type="ECO:0000256" key="4">
    <source>
        <dbReference type="RuleBase" id="RU003345"/>
    </source>
</evidence>
<dbReference type="RefSeq" id="WP_015871972.1">
    <property type="nucleotide sequence ID" value="NZ_AP028097.1"/>
</dbReference>
<dbReference type="SUPFAM" id="SSF53720">
    <property type="entry name" value="ALDH-like"/>
    <property type="match status" value="1"/>
</dbReference>
<dbReference type="PANTHER" id="PTHR42991:SF1">
    <property type="entry name" value="ALDEHYDE DEHYDROGENASE"/>
    <property type="match status" value="1"/>
</dbReference>
<dbReference type="InterPro" id="IPR029510">
    <property type="entry name" value="Ald_DH_CS_GLU"/>
</dbReference>
<organism evidence="6 7">
    <name type="scientific">Edwardsiella ictaluri</name>
    <dbReference type="NCBI Taxonomy" id="67780"/>
    <lineage>
        <taxon>Bacteria</taxon>
        <taxon>Pseudomonadati</taxon>
        <taxon>Pseudomonadota</taxon>
        <taxon>Gammaproteobacteria</taxon>
        <taxon>Enterobacterales</taxon>
        <taxon>Hafniaceae</taxon>
        <taxon>Edwardsiella</taxon>
    </lineage>
</organism>
<protein>
    <submittedName>
        <fullName evidence="6">Phosphonoacetaldehyde dehydrogenase</fullName>
    </submittedName>
</protein>
<dbReference type="Gene3D" id="3.40.309.10">
    <property type="entry name" value="Aldehyde Dehydrogenase, Chain A, domain 2"/>
    <property type="match status" value="1"/>
</dbReference>
<evidence type="ECO:0000256" key="1">
    <source>
        <dbReference type="ARBA" id="ARBA00009986"/>
    </source>
</evidence>
<dbReference type="InterPro" id="IPR015590">
    <property type="entry name" value="Aldehyde_DH_dom"/>
</dbReference>
<feature type="domain" description="Aldehyde dehydrogenase" evidence="5">
    <location>
        <begin position="9"/>
        <end position="455"/>
    </location>
</feature>
<dbReference type="EMBL" id="CP092014">
    <property type="protein sequence ID" value="WFN96773.1"/>
    <property type="molecule type" value="Genomic_DNA"/>
</dbReference>
<dbReference type="InterPro" id="IPR017656">
    <property type="entry name" value="Put_phosphonoacetaldehyde_DH"/>
</dbReference>
<dbReference type="NCBIfam" id="TIGR03250">
    <property type="entry name" value="PhnAcAld_DH"/>
    <property type="match status" value="1"/>
</dbReference>